<evidence type="ECO:0000256" key="1">
    <source>
        <dbReference type="ARBA" id="ARBA00003527"/>
    </source>
</evidence>
<evidence type="ECO:0000313" key="4">
    <source>
        <dbReference type="EMBL" id="AAQ24199.1"/>
    </source>
</evidence>
<dbReference type="GeneID" id="18158329"/>
<keyword evidence="7" id="KW-1185">Reference proteome</keyword>
<evidence type="ECO:0000313" key="6">
    <source>
        <dbReference type="EMBL" id="CCD83302.1"/>
    </source>
</evidence>
<reference evidence="5" key="2">
    <citation type="journal article" date="2006" name="J. Gen. Virol.">
        <title>Genomic characterization of a novel poxvirus contributing to the decline of the red squirrel (Sciurus vulgaris) in the UK.</title>
        <authorList>
            <person name="McInnes C.J."/>
            <person name="Wood A.R."/>
            <person name="Thomas K."/>
            <person name="Sainsbury A.W."/>
            <person name="Gurnell J."/>
            <person name="Dein F.J."/>
            <person name="Nettleton P.F."/>
        </authorList>
    </citation>
    <scope>NUCLEOTIDE SEQUENCE</scope>
    <source>
        <strain evidence="5">1296/99</strain>
    </source>
</reference>
<protein>
    <submittedName>
        <fullName evidence="5">O5L</fullName>
    </submittedName>
    <submittedName>
        <fullName evidence="4">Putative A30L protein</fullName>
    </submittedName>
    <submittedName>
        <fullName evidence="6">Subunit of the poxvirus multiprotein entry-fusion complex</fullName>
    </submittedName>
</protein>
<dbReference type="RefSeq" id="YP_008658544.1">
    <property type="nucleotide sequence ID" value="NC_022563.1"/>
</dbReference>
<dbReference type="EMBL" id="AY340993">
    <property type="protein sequence ID" value="AAQ24199.1"/>
    <property type="molecule type" value="Genomic_DNA"/>
</dbReference>
<proteinExistence type="predicted"/>
<feature type="region of interest" description="Disordered" evidence="3">
    <location>
        <begin position="48"/>
        <end position="71"/>
    </location>
</feature>
<evidence type="ECO:0000313" key="7">
    <source>
        <dbReference type="Proteomes" id="UP000144311"/>
    </source>
</evidence>
<organism evidence="4">
    <name type="scientific">Squirrelpox virus</name>
    <dbReference type="NCBI Taxonomy" id="240426"/>
    <lineage>
        <taxon>Viruses</taxon>
        <taxon>Varidnaviria</taxon>
        <taxon>Bamfordvirae</taxon>
        <taxon>Nucleocytoviricota</taxon>
        <taxon>Pokkesviricetes</taxon>
        <taxon>Chitovirales</taxon>
        <taxon>Poxviridae</taxon>
        <taxon>Chordopoxvirinae</taxon>
        <taxon>Sciuripoxvirus</taxon>
        <taxon>Sciuripoxvirus squirrelpox</taxon>
    </lineage>
</organism>
<evidence type="ECO:0000256" key="2">
    <source>
        <dbReference type="ARBA" id="ARBA00022553"/>
    </source>
</evidence>
<comment type="function">
    <text evidence="1">Required for the association between the dense viroplasm and the viral membranes to form the mature virion (MV).</text>
</comment>
<name>Q6VFR1_9POXV</name>
<reference evidence="6 7" key="3">
    <citation type="submission" date="2011-10" db="EMBL/GenBank/DDBJ databases">
        <authorList>
            <person name="Darby A."/>
        </authorList>
    </citation>
    <scope>NUCLEOTIDE SEQUENCE [LARGE SCALE GENOMIC DNA]</scope>
    <source>
        <strain evidence="6">Red squirrel UK</strain>
    </source>
</reference>
<evidence type="ECO:0000256" key="3">
    <source>
        <dbReference type="SAM" id="MobiDB-lite"/>
    </source>
</evidence>
<dbReference type="EMBL" id="AH015635">
    <property type="protein sequence ID" value="ABD51470.1"/>
    <property type="molecule type" value="Genomic_DNA"/>
</dbReference>
<reference evidence="4" key="1">
    <citation type="submission" date="2003-07" db="EMBL/GenBank/DDBJ databases">
        <title>A novel poxvirus lethal to red squirrels.</title>
        <authorList>
            <person name="Thomas K."/>
            <person name="McInnes C.J."/>
        </authorList>
    </citation>
    <scope>NUCLEOTIDE SEQUENCE</scope>
    <source>
        <strain evidence="4">1796/99</strain>
    </source>
</reference>
<gene>
    <name evidence="6" type="primary">A30L</name>
    <name evidence="5" type="synonym">O5L</name>
    <name evidence="6" type="ORF">SQPV_1190</name>
</gene>
<reference evidence="6 7" key="4">
    <citation type="submission" date="2013-10" db="EMBL/GenBank/DDBJ databases">
        <title>The genome of epidemic Squirrel Poxvirus reveals novel virulence genes.</title>
        <authorList>
            <person name="Darby A.C."/>
            <person name="McInnes C.J."/>
            <person name="Kjaer K.H."/>
            <person name="Wood A.R."/>
            <person name="Hughes M."/>
            <person name="Martensen P.M."/>
            <person name="Radford A.D."/>
            <person name="Hall N."/>
            <person name="Chantrey J."/>
        </authorList>
    </citation>
    <scope>NUCLEOTIDE SEQUENCE [LARGE SCALE GENOMIC DNA]</scope>
    <source>
        <strain evidence="6">Red squirrel UK</strain>
    </source>
</reference>
<evidence type="ECO:0000313" key="5">
    <source>
        <dbReference type="EMBL" id="ABD51470.1"/>
    </source>
</evidence>
<dbReference type="EMBL" id="HE601899">
    <property type="protein sequence ID" value="CCD83302.1"/>
    <property type="molecule type" value="Genomic_DNA"/>
</dbReference>
<dbReference type="OrthoDB" id="26384at10239"/>
<dbReference type="Pfam" id="PF06015">
    <property type="entry name" value="Chordopox_A30L"/>
    <property type="match status" value="1"/>
</dbReference>
<accession>Q6VFR1</accession>
<dbReference type="Proteomes" id="UP000144311">
    <property type="component" value="Segment"/>
</dbReference>
<keyword evidence="2" id="KW-0597">Phosphoprotein</keyword>
<dbReference type="KEGG" id="vg:18158329"/>
<sequence>MEEDIDEANLNHLLEKLSECGDSEFACTVAAVRELINAINLKLMAINKRSKKNTKGPEQPQHAPGRSGDRR</sequence>
<dbReference type="InterPro" id="IPR009257">
    <property type="entry name" value="Chordopox_A30L"/>
</dbReference>
<accession>Q1HTR6</accession>